<dbReference type="PANTHER" id="PTHR33434">
    <property type="entry name" value="DEGV DOMAIN-CONTAINING PROTEIN DR_1986-RELATED"/>
    <property type="match status" value="1"/>
</dbReference>
<comment type="caution">
    <text evidence="3">The sequence shown here is derived from an EMBL/GenBank/DDBJ whole genome shotgun (WGS) entry which is preliminary data.</text>
</comment>
<accession>A0ABS2GPS9</accession>
<dbReference type="RefSeq" id="WP_191391864.1">
    <property type="nucleotide sequence ID" value="NZ_JACSNR010000006.1"/>
</dbReference>
<dbReference type="PANTHER" id="PTHR33434:SF3">
    <property type="entry name" value="DEGV DOMAIN-CONTAINING PROTEIN YITS"/>
    <property type="match status" value="1"/>
</dbReference>
<comment type="function">
    <text evidence="1">May bind long-chain fatty acids, such as palmitate, and may play a role in lipid transport or fatty acid metabolism.</text>
</comment>
<dbReference type="InterPro" id="IPR050270">
    <property type="entry name" value="DegV_domain_contain"/>
</dbReference>
<dbReference type="Pfam" id="PF02645">
    <property type="entry name" value="DegV"/>
    <property type="match status" value="1"/>
</dbReference>
<dbReference type="EMBL" id="JACSNR010000006">
    <property type="protein sequence ID" value="MBM6923488.1"/>
    <property type="molecule type" value="Genomic_DNA"/>
</dbReference>
<gene>
    <name evidence="3" type="ORF">H9X81_07275</name>
</gene>
<protein>
    <submittedName>
        <fullName evidence="3">DegV family protein</fullName>
    </submittedName>
</protein>
<dbReference type="Proteomes" id="UP000724149">
    <property type="component" value="Unassembled WGS sequence"/>
</dbReference>
<keyword evidence="4" id="KW-1185">Reference proteome</keyword>
<evidence type="ECO:0000313" key="4">
    <source>
        <dbReference type="Proteomes" id="UP000724149"/>
    </source>
</evidence>
<dbReference type="Gene3D" id="3.30.1180.10">
    <property type="match status" value="1"/>
</dbReference>
<evidence type="ECO:0000256" key="1">
    <source>
        <dbReference type="ARBA" id="ARBA00003238"/>
    </source>
</evidence>
<name>A0ABS2GPS9_9FIRM</name>
<dbReference type="InterPro" id="IPR043168">
    <property type="entry name" value="DegV_C"/>
</dbReference>
<organism evidence="3 4">
    <name type="scientific">Hydrogenoanaerobacterium saccharovorans</name>
    <dbReference type="NCBI Taxonomy" id="474960"/>
    <lineage>
        <taxon>Bacteria</taxon>
        <taxon>Bacillati</taxon>
        <taxon>Bacillota</taxon>
        <taxon>Clostridia</taxon>
        <taxon>Eubacteriales</taxon>
        <taxon>Oscillospiraceae</taxon>
        <taxon>Hydrogenoanaerobacterium</taxon>
    </lineage>
</organism>
<dbReference type="NCBIfam" id="TIGR00762">
    <property type="entry name" value="DegV"/>
    <property type="match status" value="1"/>
</dbReference>
<reference evidence="3 4" key="1">
    <citation type="journal article" date="2021" name="Sci. Rep.">
        <title>The distribution of antibiotic resistance genes in chicken gut microbiota commensals.</title>
        <authorList>
            <person name="Juricova H."/>
            <person name="Matiasovicova J."/>
            <person name="Kubasova T."/>
            <person name="Cejkova D."/>
            <person name="Rychlik I."/>
        </authorList>
    </citation>
    <scope>NUCLEOTIDE SEQUENCE [LARGE SCALE GENOMIC DNA]</scope>
    <source>
        <strain evidence="3 4">An564</strain>
    </source>
</reference>
<dbReference type="Gene3D" id="3.40.50.10170">
    <property type="match status" value="1"/>
</dbReference>
<proteinExistence type="predicted"/>
<sequence length="292" mass="31822">MERFAIVVDSSADLTQEQYDAMHIDGFIPLSFSIDGKEYLSYPDERELTAEELYATLRNTKAVVGTSQPNPGRIEDALEALLRQGKDVLYIAFTSGLSGTCASAQLVAEDLRERYPGQKLFVVDTLCACCGVAALIEPVVKMREAGCSIEDARDWLEENKRRVCHWISVDDLGHLYRGGRLSAAGAVVGTALGIKPIIDLNSEGKLITQEKVRGKNNVYAALARHLEDADNLDVIYITHAGAPEEAKKLAETIKKNYKVGEIRYSSIGPVVGCHTGPGTIAVVFFGTRSDAK</sequence>
<dbReference type="SUPFAM" id="SSF82549">
    <property type="entry name" value="DAK1/DegV-like"/>
    <property type="match status" value="1"/>
</dbReference>
<dbReference type="PROSITE" id="PS51482">
    <property type="entry name" value="DEGV"/>
    <property type="match status" value="1"/>
</dbReference>
<keyword evidence="2" id="KW-0446">Lipid-binding</keyword>
<evidence type="ECO:0000256" key="2">
    <source>
        <dbReference type="ARBA" id="ARBA00023121"/>
    </source>
</evidence>
<evidence type="ECO:0000313" key="3">
    <source>
        <dbReference type="EMBL" id="MBM6923488.1"/>
    </source>
</evidence>
<dbReference type="InterPro" id="IPR003797">
    <property type="entry name" value="DegV"/>
</dbReference>